<dbReference type="EMBL" id="GEDG01032188">
    <property type="protein sequence ID" value="JAP10949.1"/>
    <property type="molecule type" value="Transcribed_RNA"/>
</dbReference>
<dbReference type="AlphaFoldDB" id="A0A0V0GS05"/>
<organism evidence="2">
    <name type="scientific">Solanum chacoense</name>
    <name type="common">Chaco potato</name>
    <dbReference type="NCBI Taxonomy" id="4108"/>
    <lineage>
        <taxon>Eukaryota</taxon>
        <taxon>Viridiplantae</taxon>
        <taxon>Streptophyta</taxon>
        <taxon>Embryophyta</taxon>
        <taxon>Tracheophyta</taxon>
        <taxon>Spermatophyta</taxon>
        <taxon>Magnoliopsida</taxon>
        <taxon>eudicotyledons</taxon>
        <taxon>Gunneridae</taxon>
        <taxon>Pentapetalae</taxon>
        <taxon>asterids</taxon>
        <taxon>lamiids</taxon>
        <taxon>Solanales</taxon>
        <taxon>Solanaceae</taxon>
        <taxon>Solanoideae</taxon>
        <taxon>Solaneae</taxon>
        <taxon>Solanum</taxon>
    </lineage>
</organism>
<feature type="region of interest" description="Disordered" evidence="1">
    <location>
        <begin position="65"/>
        <end position="87"/>
    </location>
</feature>
<name>A0A0V0GS05_SOLCH</name>
<reference evidence="2" key="1">
    <citation type="submission" date="2015-12" db="EMBL/GenBank/DDBJ databases">
        <title>Gene expression during late stages of embryo sac development: a critical building block for successful pollen-pistil interactions.</title>
        <authorList>
            <person name="Liu Y."/>
            <person name="Joly V."/>
            <person name="Sabar M."/>
            <person name="Matton D.P."/>
        </authorList>
    </citation>
    <scope>NUCLEOTIDE SEQUENCE</scope>
</reference>
<protein>
    <submittedName>
        <fullName evidence="2">Putative ovule protein</fullName>
    </submittedName>
</protein>
<proteinExistence type="predicted"/>
<accession>A0A0V0GS05</accession>
<feature type="compositionally biased region" description="Low complexity" evidence="1">
    <location>
        <begin position="65"/>
        <end position="74"/>
    </location>
</feature>
<evidence type="ECO:0000256" key="1">
    <source>
        <dbReference type="SAM" id="MobiDB-lite"/>
    </source>
</evidence>
<evidence type="ECO:0000313" key="2">
    <source>
        <dbReference type="EMBL" id="JAP10949.1"/>
    </source>
</evidence>
<sequence>MNIFNKMDKISSLFFFASVDQLARTSTNSCCTCYLGLCVNSYDYDQPFANFMLMVFPSGDFTAFSSSQSSSQLSFHPSEEISNFMEE</sequence>